<gene>
    <name evidence="2" type="ORF">MA16_Dca008979</name>
</gene>
<sequence length="266" mass="30813">METLSVLKIHYLDKIEITLRTDCQAIIAFYNKSAAQKPSRVRWLSFTDYIIGLVITIQFEHIEGRNNILADNLSRLMFVLCTGTLSKESLQSLTAEWNQIEATQNHADQEKSLLKLARKILEGQQEEALLITHNITRTSQKNILPGITSKSNMQLSQLRKNLKKENIMRNKEWSNKNIQDHGRKTSTRISYKGHYNHQSKSRSWNNSEEPHEGKKQNKPIPFSMKSIVYYESTPIKQNTVVDLSGRIITTKTYSNHYDNMKKTYLA</sequence>
<evidence type="ECO:0000256" key="1">
    <source>
        <dbReference type="SAM" id="MobiDB-lite"/>
    </source>
</evidence>
<evidence type="ECO:0000313" key="2">
    <source>
        <dbReference type="EMBL" id="PKU78354.1"/>
    </source>
</evidence>
<feature type="region of interest" description="Disordered" evidence="1">
    <location>
        <begin position="175"/>
        <end position="220"/>
    </location>
</feature>
<evidence type="ECO:0008006" key="4">
    <source>
        <dbReference type="Google" id="ProtNLM"/>
    </source>
</evidence>
<protein>
    <recommendedName>
        <fullName evidence="4">Reverse transcriptase RNase H-like domain-containing protein</fullName>
    </recommendedName>
</protein>
<reference evidence="2 3" key="2">
    <citation type="journal article" date="2017" name="Nature">
        <title>The Apostasia genome and the evolution of orchids.</title>
        <authorList>
            <person name="Zhang G.Q."/>
            <person name="Liu K.W."/>
            <person name="Li Z."/>
            <person name="Lohaus R."/>
            <person name="Hsiao Y.Y."/>
            <person name="Niu S.C."/>
            <person name="Wang J.Y."/>
            <person name="Lin Y.C."/>
            <person name="Xu Q."/>
            <person name="Chen L.J."/>
            <person name="Yoshida K."/>
            <person name="Fujiwara S."/>
            <person name="Wang Z.W."/>
            <person name="Zhang Y.Q."/>
            <person name="Mitsuda N."/>
            <person name="Wang M."/>
            <person name="Liu G.H."/>
            <person name="Pecoraro L."/>
            <person name="Huang H.X."/>
            <person name="Xiao X.J."/>
            <person name="Lin M."/>
            <person name="Wu X.Y."/>
            <person name="Wu W.L."/>
            <person name="Chen Y.Y."/>
            <person name="Chang S.B."/>
            <person name="Sakamoto S."/>
            <person name="Ohme-Takagi M."/>
            <person name="Yagi M."/>
            <person name="Zeng S.J."/>
            <person name="Shen C.Y."/>
            <person name="Yeh C.M."/>
            <person name="Luo Y.B."/>
            <person name="Tsai W.C."/>
            <person name="Van de Peer Y."/>
            <person name="Liu Z.J."/>
        </authorList>
    </citation>
    <scope>NUCLEOTIDE SEQUENCE [LARGE SCALE GENOMIC DNA]</scope>
    <source>
        <tissue evidence="2">The whole plant</tissue>
    </source>
</reference>
<proteinExistence type="predicted"/>
<dbReference type="EMBL" id="KZ502458">
    <property type="protein sequence ID" value="PKU78354.1"/>
    <property type="molecule type" value="Genomic_DNA"/>
</dbReference>
<evidence type="ECO:0000313" key="3">
    <source>
        <dbReference type="Proteomes" id="UP000233837"/>
    </source>
</evidence>
<dbReference type="Proteomes" id="UP000233837">
    <property type="component" value="Unassembled WGS sequence"/>
</dbReference>
<reference evidence="2 3" key="1">
    <citation type="journal article" date="2016" name="Sci. Rep.">
        <title>The Dendrobium catenatum Lindl. genome sequence provides insights into polysaccharide synthase, floral development and adaptive evolution.</title>
        <authorList>
            <person name="Zhang G.Q."/>
            <person name="Xu Q."/>
            <person name="Bian C."/>
            <person name="Tsai W.C."/>
            <person name="Yeh C.M."/>
            <person name="Liu K.W."/>
            <person name="Yoshida K."/>
            <person name="Zhang L.S."/>
            <person name="Chang S.B."/>
            <person name="Chen F."/>
            <person name="Shi Y."/>
            <person name="Su Y.Y."/>
            <person name="Zhang Y.Q."/>
            <person name="Chen L.J."/>
            <person name="Yin Y."/>
            <person name="Lin M."/>
            <person name="Huang H."/>
            <person name="Deng H."/>
            <person name="Wang Z.W."/>
            <person name="Zhu S.L."/>
            <person name="Zhao X."/>
            <person name="Deng C."/>
            <person name="Niu S.C."/>
            <person name="Huang J."/>
            <person name="Wang M."/>
            <person name="Liu G.H."/>
            <person name="Yang H.J."/>
            <person name="Xiao X.J."/>
            <person name="Hsiao Y.Y."/>
            <person name="Wu W.L."/>
            <person name="Chen Y.Y."/>
            <person name="Mitsuda N."/>
            <person name="Ohme-Takagi M."/>
            <person name="Luo Y.B."/>
            <person name="Van de Peer Y."/>
            <person name="Liu Z.J."/>
        </authorList>
    </citation>
    <scope>NUCLEOTIDE SEQUENCE [LARGE SCALE GENOMIC DNA]</scope>
    <source>
        <tissue evidence="2">The whole plant</tissue>
    </source>
</reference>
<organism evidence="2 3">
    <name type="scientific">Dendrobium catenatum</name>
    <dbReference type="NCBI Taxonomy" id="906689"/>
    <lineage>
        <taxon>Eukaryota</taxon>
        <taxon>Viridiplantae</taxon>
        <taxon>Streptophyta</taxon>
        <taxon>Embryophyta</taxon>
        <taxon>Tracheophyta</taxon>
        <taxon>Spermatophyta</taxon>
        <taxon>Magnoliopsida</taxon>
        <taxon>Liliopsida</taxon>
        <taxon>Asparagales</taxon>
        <taxon>Orchidaceae</taxon>
        <taxon>Epidendroideae</taxon>
        <taxon>Malaxideae</taxon>
        <taxon>Dendrobiinae</taxon>
        <taxon>Dendrobium</taxon>
    </lineage>
</organism>
<name>A0A2I0WRR6_9ASPA</name>
<keyword evidence="3" id="KW-1185">Reference proteome</keyword>
<dbReference type="AlphaFoldDB" id="A0A2I0WRR6"/>
<accession>A0A2I0WRR6</accession>